<evidence type="ECO:0008006" key="4">
    <source>
        <dbReference type="Google" id="ProtNLM"/>
    </source>
</evidence>
<feature type="region of interest" description="Disordered" evidence="1">
    <location>
        <begin position="1"/>
        <end position="138"/>
    </location>
</feature>
<protein>
    <recommendedName>
        <fullName evidence="4">TolA protein</fullName>
    </recommendedName>
</protein>
<feature type="compositionally biased region" description="Low complexity" evidence="1">
    <location>
        <begin position="22"/>
        <end position="32"/>
    </location>
</feature>
<evidence type="ECO:0000256" key="1">
    <source>
        <dbReference type="SAM" id="MobiDB-lite"/>
    </source>
</evidence>
<evidence type="ECO:0000313" key="2">
    <source>
        <dbReference type="EMBL" id="XAN08549.1"/>
    </source>
</evidence>
<dbReference type="EMBL" id="CP154795">
    <property type="protein sequence ID" value="XAN08549.1"/>
    <property type="molecule type" value="Genomic_DNA"/>
</dbReference>
<dbReference type="Proteomes" id="UP001442841">
    <property type="component" value="Chromosome"/>
</dbReference>
<organism evidence="2 3">
    <name type="scientific">Ammonicoccus fulvus</name>
    <dbReference type="NCBI Taxonomy" id="3138240"/>
    <lineage>
        <taxon>Bacteria</taxon>
        <taxon>Bacillati</taxon>
        <taxon>Actinomycetota</taxon>
        <taxon>Actinomycetes</taxon>
        <taxon>Propionibacteriales</taxon>
        <taxon>Propionibacteriaceae</taxon>
        <taxon>Ammonicoccus</taxon>
    </lineage>
</organism>
<sequence length="212" mass="22888">MSFLDKIKDTLSGNKDEKAAEAAKQAEQAAQQQRDEAEAREAADRDAEKQREAAAEAERVAAEQRAAEEQAAEERRIADERAAEEARAAEQRAAEEARAAEQRAAEEAAVPGLSVGRVREIVAHDSNPNTPTGQGLDKEAGMVLESALRRALDQLGLPNRNTDDGSLGTLFLESYSRWQGHLGYSGNDADGVPGRESLTKLAEFTGAFRVVD</sequence>
<feature type="compositionally biased region" description="Basic and acidic residues" evidence="1">
    <location>
        <begin position="33"/>
        <end position="106"/>
    </location>
</feature>
<gene>
    <name evidence="2" type="ORF">AADG42_14970</name>
</gene>
<keyword evidence="3" id="KW-1185">Reference proteome</keyword>
<dbReference type="RefSeq" id="WP_425310006.1">
    <property type="nucleotide sequence ID" value="NZ_CP154795.1"/>
</dbReference>
<feature type="compositionally biased region" description="Basic and acidic residues" evidence="1">
    <location>
        <begin position="1"/>
        <end position="21"/>
    </location>
</feature>
<reference evidence="2 3" key="1">
    <citation type="submission" date="2024-04" db="EMBL/GenBank/DDBJ databases">
        <title>Isolation of an actinomycete strain from pig manure.</title>
        <authorList>
            <person name="Gong T."/>
            <person name="Yu Z."/>
            <person name="An M."/>
            <person name="Wei C."/>
            <person name="Yang W."/>
            <person name="Liu L."/>
        </authorList>
    </citation>
    <scope>NUCLEOTIDE SEQUENCE [LARGE SCALE GENOMIC DNA]</scope>
    <source>
        <strain evidence="2 3">ZF39</strain>
    </source>
</reference>
<name>A0ABZ3FR50_9ACTN</name>
<proteinExistence type="predicted"/>
<evidence type="ECO:0000313" key="3">
    <source>
        <dbReference type="Proteomes" id="UP001442841"/>
    </source>
</evidence>
<accession>A0ABZ3FR50</accession>